<comment type="caution">
    <text evidence="1">The sequence shown here is derived from an EMBL/GenBank/DDBJ whole genome shotgun (WGS) entry which is preliminary data.</text>
</comment>
<keyword evidence="2" id="KW-1185">Reference proteome</keyword>
<dbReference type="Proteomes" id="UP000606786">
    <property type="component" value="Unassembled WGS sequence"/>
</dbReference>
<evidence type="ECO:0000313" key="2">
    <source>
        <dbReference type="Proteomes" id="UP000606786"/>
    </source>
</evidence>
<reference evidence="1" key="1">
    <citation type="submission" date="2020-11" db="EMBL/GenBank/DDBJ databases">
        <authorList>
            <person name="Whitehead M."/>
        </authorList>
    </citation>
    <scope>NUCLEOTIDE SEQUENCE</scope>
    <source>
        <strain evidence="1">EGII</strain>
    </source>
</reference>
<dbReference type="EMBL" id="CAJHJT010000056">
    <property type="protein sequence ID" value="CAD7012148.1"/>
    <property type="molecule type" value="Genomic_DNA"/>
</dbReference>
<gene>
    <name evidence="1" type="ORF">CCAP1982_LOCUS20245</name>
</gene>
<evidence type="ECO:0000313" key="1">
    <source>
        <dbReference type="EMBL" id="CAD7012148.1"/>
    </source>
</evidence>
<sequence>MRQMEIIGSCATLEEIGRTKAWYEGLLTALEQEKENTIIPYSLHVVHNNEVIPFKLNRLAGRTLQAYTILHVVMLNSKELLLIIKQSLEPNFNGLT</sequence>
<name>A0A811V7K1_CERCA</name>
<feature type="non-terminal residue" evidence="1">
    <location>
        <position position="96"/>
    </location>
</feature>
<organism evidence="1 2">
    <name type="scientific">Ceratitis capitata</name>
    <name type="common">Mediterranean fruit fly</name>
    <name type="synonym">Tephritis capitata</name>
    <dbReference type="NCBI Taxonomy" id="7213"/>
    <lineage>
        <taxon>Eukaryota</taxon>
        <taxon>Metazoa</taxon>
        <taxon>Ecdysozoa</taxon>
        <taxon>Arthropoda</taxon>
        <taxon>Hexapoda</taxon>
        <taxon>Insecta</taxon>
        <taxon>Pterygota</taxon>
        <taxon>Neoptera</taxon>
        <taxon>Endopterygota</taxon>
        <taxon>Diptera</taxon>
        <taxon>Brachycera</taxon>
        <taxon>Muscomorpha</taxon>
        <taxon>Tephritoidea</taxon>
        <taxon>Tephritidae</taxon>
        <taxon>Ceratitis</taxon>
        <taxon>Ceratitis</taxon>
    </lineage>
</organism>
<proteinExistence type="predicted"/>
<dbReference type="AlphaFoldDB" id="A0A811V7K1"/>
<protein>
    <submittedName>
        <fullName evidence="1">(Mediterranean fruit fly) hypothetical protein</fullName>
    </submittedName>
</protein>
<accession>A0A811V7K1</accession>